<evidence type="ECO:0000313" key="1">
    <source>
        <dbReference type="EMBL" id="QJA45056.1"/>
    </source>
</evidence>
<protein>
    <submittedName>
        <fullName evidence="1">Putative tail protein</fullName>
    </submittedName>
</protein>
<dbReference type="EMBL" id="MT143985">
    <property type="protein sequence ID" value="QJA45056.1"/>
    <property type="molecule type" value="Genomic_DNA"/>
</dbReference>
<gene>
    <name evidence="1" type="ORF">TM448A00172_0015</name>
</gene>
<proteinExistence type="predicted"/>
<dbReference type="AlphaFoldDB" id="A0A6H1ZAX0"/>
<sequence>MKKLLIAFLALTTILSLGNFAVALGGVAMVQGEKQLVVNGDFEDGTNGWALGSNWNITDGKLVHSTGSTASTHDSSPKLTLGETFKITYKVSNQTSGSVKMYIGSTGVGITRTTNGVFSENVVCSGNTYIYIIPSTDFNGSIDDIFITEYVGETLNAEKQLLADGDMEDPQTYGAEILVDGDMEDIAVGYNSVNGAIITKDTGVFYSGTRSLKIESTGTAYAGGYKSSGSYVDGHKYKITGWARGDGTSGIAYIQKATGRVAVSTASTDWQYFEVSSLSVGTAFYLFNVSAVSSSAVYFDDVSIVEITGGTDDWNAFNSLVVKDSTNPYDGNQNIKITRTGSSGCVYQTITAGTYRVTGWAKGDGTNTPTIAITTEACAIQGYHWSGTASTEWQPIDFVADFTGTSFALYPGTTTGYSTEFDDIQITEYKGELKDGTKQILADGDMEDPQTYGSEELADGDMEAVGVASFGADNSATLSKEAGARTGGSGTQVLRVEKTDSWGAAREPSAIENTGTYLVSGWAKGDGTAYPAIGQGSVESIWIGTSSTDWQYFEEVFESSATYVRMTKGSTAGTTYAEFDDVSVVEITGGTDAWGANNALLTKETTDPYRGNQFLRVTYNGANAYAFQTPFVVGKTYRLTGKARGDGTLPPAIINYITTVWQGTSSTEWQDIDETFVASGQSNLKLRTSAAGYTDYDEIFLTQID</sequence>
<name>A0A6H1ZAX0_9ZZZZ</name>
<dbReference type="SUPFAM" id="SSF49785">
    <property type="entry name" value="Galactose-binding domain-like"/>
    <property type="match status" value="2"/>
</dbReference>
<accession>A0A6H1ZAX0</accession>
<dbReference type="InterPro" id="IPR008979">
    <property type="entry name" value="Galactose-bd-like_sf"/>
</dbReference>
<dbReference type="Gene3D" id="2.60.120.260">
    <property type="entry name" value="Galactose-binding domain-like"/>
    <property type="match status" value="5"/>
</dbReference>
<organism evidence="1">
    <name type="scientific">viral metagenome</name>
    <dbReference type="NCBI Taxonomy" id="1070528"/>
    <lineage>
        <taxon>unclassified sequences</taxon>
        <taxon>metagenomes</taxon>
        <taxon>organismal metagenomes</taxon>
    </lineage>
</organism>
<reference evidence="1" key="1">
    <citation type="submission" date="2020-03" db="EMBL/GenBank/DDBJ databases">
        <title>The deep terrestrial virosphere.</title>
        <authorList>
            <person name="Holmfeldt K."/>
            <person name="Nilsson E."/>
            <person name="Simone D."/>
            <person name="Lopez-Fernandez M."/>
            <person name="Wu X."/>
            <person name="de Brujin I."/>
            <person name="Lundin D."/>
            <person name="Andersson A."/>
            <person name="Bertilsson S."/>
            <person name="Dopson M."/>
        </authorList>
    </citation>
    <scope>NUCLEOTIDE SEQUENCE</scope>
    <source>
        <strain evidence="1">TM448A00172</strain>
    </source>
</reference>